<evidence type="ECO:0000313" key="1">
    <source>
        <dbReference type="EMBL" id="VVD34323.1"/>
    </source>
</evidence>
<proteinExistence type="predicted"/>
<name>A0A5Q4ZNH5_9BURK</name>
<reference evidence="1 2" key="1">
    <citation type="submission" date="2019-08" db="EMBL/GenBank/DDBJ databases">
        <authorList>
            <person name="Herpell B J."/>
        </authorList>
    </citation>
    <scope>NUCLEOTIDE SEQUENCE [LARGE SCALE GENOMIC DNA]</scope>
    <source>
        <strain evidence="2">Msb3</strain>
    </source>
</reference>
<dbReference type="AlphaFoldDB" id="A0A5Q4ZNH5"/>
<accession>A0A5Q4ZNH5</accession>
<keyword evidence="2" id="KW-1185">Reference proteome</keyword>
<dbReference type="EMBL" id="LR699554">
    <property type="protein sequence ID" value="VVD34323.1"/>
    <property type="molecule type" value="Genomic_DNA"/>
</dbReference>
<sequence length="59" mass="6917">MHFVVVTKVELLITQQRRYGCCLCISIPAWSYSGRHTCRNTEHLHACIRHPALLLQQQR</sequence>
<protein>
    <submittedName>
        <fullName evidence="1">Uncharacterized protein</fullName>
    </submittedName>
</protein>
<dbReference type="KEGG" id="pdio:PDMSB3_3039.1"/>
<gene>
    <name evidence="1" type="ORF">PDMSB3_3039</name>
</gene>
<dbReference type="Proteomes" id="UP000325811">
    <property type="component" value="Chromosome II"/>
</dbReference>
<organism evidence="1 2">
    <name type="scientific">Paraburkholderia dioscoreae</name>
    <dbReference type="NCBI Taxonomy" id="2604047"/>
    <lineage>
        <taxon>Bacteria</taxon>
        <taxon>Pseudomonadati</taxon>
        <taxon>Pseudomonadota</taxon>
        <taxon>Betaproteobacteria</taxon>
        <taxon>Burkholderiales</taxon>
        <taxon>Burkholderiaceae</taxon>
        <taxon>Paraburkholderia</taxon>
    </lineage>
</organism>
<evidence type="ECO:0000313" key="2">
    <source>
        <dbReference type="Proteomes" id="UP000325811"/>
    </source>
</evidence>